<evidence type="ECO:0000256" key="1">
    <source>
        <dbReference type="ARBA" id="ARBA00022618"/>
    </source>
</evidence>
<dbReference type="InterPro" id="IPR036915">
    <property type="entry name" value="Cyclin-like_sf"/>
</dbReference>
<gene>
    <name evidence="4" type="ORF">Nepgr_020752</name>
</gene>
<dbReference type="GO" id="GO:0051301">
    <property type="term" value="P:cell division"/>
    <property type="evidence" value="ECO:0007669"/>
    <property type="project" value="UniProtKB-KW"/>
</dbReference>
<evidence type="ECO:0000259" key="3">
    <source>
        <dbReference type="Pfam" id="PF00134"/>
    </source>
</evidence>
<dbReference type="InterPro" id="IPR006671">
    <property type="entry name" value="Cyclin_N"/>
</dbReference>
<keyword evidence="5" id="KW-1185">Reference proteome</keyword>
<organism evidence="4 5">
    <name type="scientific">Nepenthes gracilis</name>
    <name type="common">Slender pitcher plant</name>
    <dbReference type="NCBI Taxonomy" id="150966"/>
    <lineage>
        <taxon>Eukaryota</taxon>
        <taxon>Viridiplantae</taxon>
        <taxon>Streptophyta</taxon>
        <taxon>Embryophyta</taxon>
        <taxon>Tracheophyta</taxon>
        <taxon>Spermatophyta</taxon>
        <taxon>Magnoliopsida</taxon>
        <taxon>eudicotyledons</taxon>
        <taxon>Gunneridae</taxon>
        <taxon>Pentapetalae</taxon>
        <taxon>Caryophyllales</taxon>
        <taxon>Nepenthaceae</taxon>
        <taxon>Nepenthes</taxon>
    </lineage>
</organism>
<evidence type="ECO:0000313" key="4">
    <source>
        <dbReference type="EMBL" id="GMH18911.1"/>
    </source>
</evidence>
<dbReference type="Pfam" id="PF00134">
    <property type="entry name" value="Cyclin_N"/>
    <property type="match status" value="1"/>
</dbReference>
<dbReference type="Proteomes" id="UP001279734">
    <property type="component" value="Unassembled WGS sequence"/>
</dbReference>
<evidence type="ECO:0000313" key="5">
    <source>
        <dbReference type="Proteomes" id="UP001279734"/>
    </source>
</evidence>
<evidence type="ECO:0000256" key="2">
    <source>
        <dbReference type="ARBA" id="ARBA00023306"/>
    </source>
</evidence>
<comment type="caution">
    <text evidence="4">The sequence shown here is derived from an EMBL/GenBank/DDBJ whole genome shotgun (WGS) entry which is preliminary data.</text>
</comment>
<proteinExistence type="predicted"/>
<dbReference type="PANTHER" id="PTHR10177">
    <property type="entry name" value="CYCLINS"/>
    <property type="match status" value="1"/>
</dbReference>
<sequence length="246" mass="28229">MVPLREELEFTPPVRRSVVEFLIQSADNLEFRPIIKYSALSLFADRFYPSLSNSTRIHHWLLKPIRESNLQLFAIISLWISSKFHDSHPLSVEYLKAYADNRIKDQHFTKRDFLDAEVLFMQVLNFEIGTSTTAFAFLEDLLTEFKKTARVGELVSFDAAMDILDLLYETDEVLDRSVGCSVALAAAIMVASYVITAPKQRPEFPALPWLKFVTSCREEEIAPIVREILQHVIAPSGRKSFSWARI</sequence>
<protein>
    <recommendedName>
        <fullName evidence="3">Cyclin N-terminal domain-containing protein</fullName>
    </recommendedName>
</protein>
<keyword evidence="2" id="KW-0131">Cell cycle</keyword>
<dbReference type="EMBL" id="BSYO01000020">
    <property type="protein sequence ID" value="GMH18911.1"/>
    <property type="molecule type" value="Genomic_DNA"/>
</dbReference>
<feature type="domain" description="Cyclin N-terminal" evidence="3">
    <location>
        <begin position="9"/>
        <end position="128"/>
    </location>
</feature>
<dbReference type="SUPFAM" id="SSF47954">
    <property type="entry name" value="Cyclin-like"/>
    <property type="match status" value="1"/>
</dbReference>
<keyword evidence="1" id="KW-0132">Cell division</keyword>
<dbReference type="Gene3D" id="1.10.472.10">
    <property type="entry name" value="Cyclin-like"/>
    <property type="match status" value="1"/>
</dbReference>
<accession>A0AAD3SXU9</accession>
<name>A0AAD3SXU9_NEPGR</name>
<dbReference type="AlphaFoldDB" id="A0AAD3SXU9"/>
<reference evidence="4" key="1">
    <citation type="submission" date="2023-05" db="EMBL/GenBank/DDBJ databases">
        <title>Nepenthes gracilis genome sequencing.</title>
        <authorList>
            <person name="Fukushima K."/>
        </authorList>
    </citation>
    <scope>NUCLEOTIDE SEQUENCE</scope>
    <source>
        <strain evidence="4">SING2019-196</strain>
    </source>
</reference>
<dbReference type="InterPro" id="IPR039361">
    <property type="entry name" value="Cyclin"/>
</dbReference>